<evidence type="ECO:0000256" key="10">
    <source>
        <dbReference type="ARBA" id="ARBA00023136"/>
    </source>
</evidence>
<dbReference type="Proteomes" id="UP001165541">
    <property type="component" value="Unassembled WGS sequence"/>
</dbReference>
<dbReference type="SUPFAM" id="SSF51735">
    <property type="entry name" value="NAD(P)-binding Rossmann-fold domains"/>
    <property type="match status" value="1"/>
</dbReference>
<dbReference type="NCBIfam" id="NF002924">
    <property type="entry name" value="PRK03562.1"/>
    <property type="match status" value="1"/>
</dbReference>
<dbReference type="PANTHER" id="PTHR46157">
    <property type="entry name" value="K(+) EFFLUX ANTIPORTER 3, CHLOROPLASTIC"/>
    <property type="match status" value="1"/>
</dbReference>
<name>A0ABT0YVB3_9BURK</name>
<protein>
    <submittedName>
        <fullName evidence="13">Glutathione-regulated potassium-efflux system protein KefC</fullName>
    </submittedName>
</protein>
<evidence type="ECO:0000313" key="14">
    <source>
        <dbReference type="Proteomes" id="UP001165541"/>
    </source>
</evidence>
<dbReference type="InterPro" id="IPR036291">
    <property type="entry name" value="NAD(P)-bd_dom_sf"/>
</dbReference>
<dbReference type="PROSITE" id="PS51201">
    <property type="entry name" value="RCK_N"/>
    <property type="match status" value="1"/>
</dbReference>
<feature type="transmembrane region" description="Helical" evidence="11">
    <location>
        <begin position="56"/>
        <end position="75"/>
    </location>
</feature>
<dbReference type="Pfam" id="PF00999">
    <property type="entry name" value="Na_H_Exchanger"/>
    <property type="match status" value="1"/>
</dbReference>
<comment type="subcellular location">
    <subcellularLocation>
        <location evidence="1">Membrane</location>
        <topology evidence="1">Multi-pass membrane protein</topology>
    </subcellularLocation>
</comment>
<dbReference type="InterPro" id="IPR038770">
    <property type="entry name" value="Na+/solute_symporter_sf"/>
</dbReference>
<keyword evidence="7" id="KW-0630">Potassium</keyword>
<feature type="domain" description="RCK N-terminal" evidence="12">
    <location>
        <begin position="402"/>
        <end position="521"/>
    </location>
</feature>
<comment type="similarity">
    <text evidence="2">Belongs to the monovalent cation:proton antiporter 2 (CPA2) transporter (TC 2.A.37) family.</text>
</comment>
<evidence type="ECO:0000313" key="13">
    <source>
        <dbReference type="EMBL" id="MCM5682543.1"/>
    </source>
</evidence>
<dbReference type="InterPro" id="IPR003148">
    <property type="entry name" value="RCK_N"/>
</dbReference>
<evidence type="ECO:0000256" key="8">
    <source>
        <dbReference type="ARBA" id="ARBA00022989"/>
    </source>
</evidence>
<feature type="transmembrane region" description="Helical" evidence="11">
    <location>
        <begin position="224"/>
        <end position="253"/>
    </location>
</feature>
<evidence type="ECO:0000256" key="3">
    <source>
        <dbReference type="ARBA" id="ARBA00022448"/>
    </source>
</evidence>
<organism evidence="13 14">
    <name type="scientific">Caldimonas mangrovi</name>
    <dbReference type="NCBI Taxonomy" id="2944811"/>
    <lineage>
        <taxon>Bacteria</taxon>
        <taxon>Pseudomonadati</taxon>
        <taxon>Pseudomonadota</taxon>
        <taxon>Betaproteobacteria</taxon>
        <taxon>Burkholderiales</taxon>
        <taxon>Sphaerotilaceae</taxon>
        <taxon>Caldimonas</taxon>
    </lineage>
</organism>
<comment type="caution">
    <text evidence="13">The sequence shown here is derived from an EMBL/GenBank/DDBJ whole genome shotgun (WGS) entry which is preliminary data.</text>
</comment>
<gene>
    <name evidence="13" type="primary">kefC</name>
    <name evidence="13" type="ORF">M8A51_23685</name>
</gene>
<reference evidence="13" key="1">
    <citation type="submission" date="2022-05" db="EMBL/GenBank/DDBJ databases">
        <title>Schlegelella sp. nov., isolated from mangrove soil.</title>
        <authorList>
            <person name="Liu Y."/>
            <person name="Ge X."/>
            <person name="Liu W."/>
        </authorList>
    </citation>
    <scope>NUCLEOTIDE SEQUENCE</scope>
    <source>
        <strain evidence="13">S2-27</strain>
    </source>
</reference>
<dbReference type="InterPro" id="IPR004771">
    <property type="entry name" value="K/H_exchanger"/>
</dbReference>
<keyword evidence="3" id="KW-0813">Transport</keyword>
<evidence type="ECO:0000256" key="7">
    <source>
        <dbReference type="ARBA" id="ARBA00022958"/>
    </source>
</evidence>
<feature type="transmembrane region" description="Helical" evidence="11">
    <location>
        <begin position="359"/>
        <end position="378"/>
    </location>
</feature>
<evidence type="ECO:0000256" key="11">
    <source>
        <dbReference type="SAM" id="Phobius"/>
    </source>
</evidence>
<dbReference type="NCBIfam" id="TIGR00932">
    <property type="entry name" value="2a37"/>
    <property type="match status" value="1"/>
</dbReference>
<keyword evidence="6 11" id="KW-0812">Transmembrane</keyword>
<dbReference type="InterPro" id="IPR006153">
    <property type="entry name" value="Cation/H_exchanger_TM"/>
</dbReference>
<keyword evidence="4" id="KW-0050">Antiport</keyword>
<proteinExistence type="inferred from homology"/>
<dbReference type="EMBL" id="JAMKFE010000020">
    <property type="protein sequence ID" value="MCM5682543.1"/>
    <property type="molecule type" value="Genomic_DNA"/>
</dbReference>
<evidence type="ECO:0000256" key="4">
    <source>
        <dbReference type="ARBA" id="ARBA00022449"/>
    </source>
</evidence>
<sequence length="603" mass="65119">MEASTWLTNSLVYLAAAVIAVPLAKALGLGAILGYLVAGMAIGPWGLSLLSEAQQILSFSEFGVVLMLFLVGMDLEPSRLWALRKPIFGWGGVQVLTSTLLIALLGHAAGWSWQVSVVAGFGLSMSSTAIALGVLGERHLLQREAGRSVLSISLFQDVASIPFLALLPLLGSAAHAGDTGGTGAALKAVAMVAAVVLGGRLLLRPLLHWIAKSDSREIFTAASLLLVVAIAALMQAVGMSMALGAFLAGVLLADSEYRRQLQTDIEPFKGLLMGLFFMAVGMSIDFSVVLANAGVIALVLVCFLSLKLLVMWGIARGMPIPRPERAVFMLLLAQGGEFGFVVLQAGALSGVLDASTASILVAVIALSMLLTPLLLVVVDKLLSPRLTGHDAPPVAELTEPQEAPVLIAGFGRYGQVIGRLLYANGVRATVLDHDPDQVEAIRRFGWRVHYGDATRLDLLRIAGADQARVLVIAVDDIEQSLQIADLAREHFPHLHIVARARNVTHWYELRRRGVTDIERETLDSALTSARTVLEAMGWHPHHARQLAMRFRRHTVEQLEAQLPHYRDQAKLIAIAKQGRQQLEELFAQERQSLESRKREGWGQ</sequence>
<keyword evidence="5" id="KW-0633">Potassium transport</keyword>
<feature type="transmembrane region" description="Helical" evidence="11">
    <location>
        <begin position="12"/>
        <end position="36"/>
    </location>
</feature>
<dbReference type="Gene3D" id="3.40.50.720">
    <property type="entry name" value="NAD(P)-binding Rossmann-like Domain"/>
    <property type="match status" value="1"/>
</dbReference>
<feature type="transmembrane region" description="Helical" evidence="11">
    <location>
        <begin position="183"/>
        <end position="203"/>
    </location>
</feature>
<feature type="transmembrane region" description="Helical" evidence="11">
    <location>
        <begin position="115"/>
        <end position="136"/>
    </location>
</feature>
<keyword evidence="9" id="KW-0406">Ion transport</keyword>
<keyword evidence="10 11" id="KW-0472">Membrane</keyword>
<evidence type="ECO:0000256" key="5">
    <source>
        <dbReference type="ARBA" id="ARBA00022538"/>
    </source>
</evidence>
<accession>A0ABT0YVB3</accession>
<evidence type="ECO:0000259" key="12">
    <source>
        <dbReference type="PROSITE" id="PS51201"/>
    </source>
</evidence>
<evidence type="ECO:0000256" key="6">
    <source>
        <dbReference type="ARBA" id="ARBA00022692"/>
    </source>
</evidence>
<feature type="transmembrane region" description="Helical" evidence="11">
    <location>
        <begin position="87"/>
        <end position="109"/>
    </location>
</feature>
<dbReference type="Gene3D" id="1.20.1530.20">
    <property type="match status" value="1"/>
</dbReference>
<keyword evidence="14" id="KW-1185">Reference proteome</keyword>
<evidence type="ECO:0000256" key="2">
    <source>
        <dbReference type="ARBA" id="ARBA00005551"/>
    </source>
</evidence>
<keyword evidence="8 11" id="KW-1133">Transmembrane helix</keyword>
<evidence type="ECO:0000256" key="9">
    <source>
        <dbReference type="ARBA" id="ARBA00023065"/>
    </source>
</evidence>
<dbReference type="Pfam" id="PF02254">
    <property type="entry name" value="TrkA_N"/>
    <property type="match status" value="1"/>
</dbReference>
<dbReference type="RefSeq" id="WP_251781033.1">
    <property type="nucleotide sequence ID" value="NZ_JAMKFE010000020.1"/>
</dbReference>
<feature type="transmembrane region" description="Helical" evidence="11">
    <location>
        <begin position="273"/>
        <end position="306"/>
    </location>
</feature>
<dbReference type="PANTHER" id="PTHR46157:SF3">
    <property type="entry name" value="GLUTATHIONE-REGULATED POTASSIUM-EFFLUX SYSTEM PROTEIN KEFC"/>
    <property type="match status" value="1"/>
</dbReference>
<feature type="transmembrane region" description="Helical" evidence="11">
    <location>
        <begin position="327"/>
        <end position="347"/>
    </location>
</feature>
<evidence type="ECO:0000256" key="1">
    <source>
        <dbReference type="ARBA" id="ARBA00004141"/>
    </source>
</evidence>
<feature type="transmembrane region" description="Helical" evidence="11">
    <location>
        <begin position="148"/>
        <end position="171"/>
    </location>
</feature>